<gene>
    <name evidence="2" type="ORF">ABNN70_00090</name>
</gene>
<evidence type="ECO:0000256" key="1">
    <source>
        <dbReference type="SAM" id="Phobius"/>
    </source>
</evidence>
<accession>A0AAU8IFK1</accession>
<sequence length="124" mass="13058">MKKKLKLNIFTGIADIIMAFLIMISWFAVFFAAVGDAATGTQATGGVGTFFYVCAGITLILHIIALVKSKKAGISIVGHVLGIVGMGCFLITMFLALPAFVLAILAAIFTLLQKNVDSSDSLSK</sequence>
<keyword evidence="1" id="KW-0812">Transmembrane</keyword>
<feature type="transmembrane region" description="Helical" evidence="1">
    <location>
        <begin position="46"/>
        <end position="67"/>
    </location>
</feature>
<dbReference type="EMBL" id="CP159510">
    <property type="protein sequence ID" value="XCJ16999.1"/>
    <property type="molecule type" value="Genomic_DNA"/>
</dbReference>
<feature type="transmembrane region" description="Helical" evidence="1">
    <location>
        <begin position="79"/>
        <end position="112"/>
    </location>
</feature>
<name>A0AAU8IFK1_9BACL</name>
<reference evidence="2" key="1">
    <citation type="submission" date="2024-06" db="EMBL/GenBank/DDBJ databases">
        <authorList>
            <person name="Fan A."/>
            <person name="Zhang F.Y."/>
            <person name="Zhang L."/>
        </authorList>
    </citation>
    <scope>NUCLEOTIDE SEQUENCE</scope>
    <source>
        <strain evidence="2">Y61</strain>
    </source>
</reference>
<protein>
    <submittedName>
        <fullName evidence="2">Transporter</fullName>
    </submittedName>
</protein>
<dbReference type="AlphaFoldDB" id="A0AAU8IFK1"/>
<dbReference type="RefSeq" id="WP_353948330.1">
    <property type="nucleotide sequence ID" value="NZ_CP159510.1"/>
</dbReference>
<keyword evidence="1" id="KW-0472">Membrane</keyword>
<organism evidence="2">
    <name type="scientific">Sporolactobacillus sp. Y61</name>
    <dbReference type="NCBI Taxonomy" id="3160863"/>
    <lineage>
        <taxon>Bacteria</taxon>
        <taxon>Bacillati</taxon>
        <taxon>Bacillota</taxon>
        <taxon>Bacilli</taxon>
        <taxon>Bacillales</taxon>
        <taxon>Sporolactobacillaceae</taxon>
        <taxon>Sporolactobacillus</taxon>
    </lineage>
</organism>
<evidence type="ECO:0000313" key="2">
    <source>
        <dbReference type="EMBL" id="XCJ16999.1"/>
    </source>
</evidence>
<keyword evidence="1" id="KW-1133">Transmembrane helix</keyword>
<proteinExistence type="predicted"/>
<feature type="transmembrane region" description="Helical" evidence="1">
    <location>
        <begin position="12"/>
        <end position="34"/>
    </location>
</feature>